<name>A0A812T1I9_9DINO</name>
<proteinExistence type="predicted"/>
<keyword evidence="1" id="KW-0175">Coiled coil</keyword>
<feature type="coiled-coil region" evidence="1">
    <location>
        <begin position="151"/>
        <end position="178"/>
    </location>
</feature>
<reference evidence="3" key="1">
    <citation type="submission" date="2021-02" db="EMBL/GenBank/DDBJ databases">
        <authorList>
            <person name="Dougan E. K."/>
            <person name="Rhodes N."/>
            <person name="Thang M."/>
            <person name="Chan C."/>
        </authorList>
    </citation>
    <scope>NUCLEOTIDE SEQUENCE</scope>
</reference>
<feature type="region of interest" description="Disordered" evidence="2">
    <location>
        <begin position="274"/>
        <end position="325"/>
    </location>
</feature>
<evidence type="ECO:0000256" key="1">
    <source>
        <dbReference type="SAM" id="Coils"/>
    </source>
</evidence>
<comment type="caution">
    <text evidence="3">The sequence shown here is derived from an EMBL/GenBank/DDBJ whole genome shotgun (WGS) entry which is preliminary data.</text>
</comment>
<sequence length="425" mass="47625">MELSEDERVLRGLLQFFVCADARRSASEEVPLRLRYRELVLTTYCLPEVQINDRTANTSSEQAEEATVDVEALEEAKMTPSEVLDVEEVDDSQVSRVRADARRCRLPNRLEVVDVETPTAEAEELKGYGEGSKRPRAILSVDADPERSKSVAEAVAEAVDAAEAAEAAEAEVEAIMKEEVLRRALLDPEGEARRRRVQARKLKGGRRRWNFAGRAGRACAGDDRYREHEVDLECRRKLAFRARGRLRGSIEDQGDERQHGNVTKQREAVKLASLASHPGAQRASSAPAGLQERKRPLAKRSPRKVNPTGRRGRGSGRGQQKRLRLPPIDFPELPILIADGDDQDLMPEARTRDLPVVIQIDRECRQARAAELEKMRGDLTAELEHVRKERHDAAKELRQCCVAEAQAVEQLRQALKAAFGSIEDE</sequence>
<feature type="compositionally biased region" description="Basic residues" evidence="2">
    <location>
        <begin position="310"/>
        <end position="324"/>
    </location>
</feature>
<dbReference type="Proteomes" id="UP000604046">
    <property type="component" value="Unassembled WGS sequence"/>
</dbReference>
<protein>
    <submittedName>
        <fullName evidence="3">Uncharacterized protein</fullName>
    </submittedName>
</protein>
<dbReference type="EMBL" id="CAJNDS010002505">
    <property type="protein sequence ID" value="CAE7502681.1"/>
    <property type="molecule type" value="Genomic_DNA"/>
</dbReference>
<accession>A0A812T1I9</accession>
<evidence type="ECO:0000313" key="3">
    <source>
        <dbReference type="EMBL" id="CAE7502681.1"/>
    </source>
</evidence>
<gene>
    <name evidence="3" type="ORF">SNAT2548_LOCUS28155</name>
</gene>
<organism evidence="3 4">
    <name type="scientific">Symbiodinium natans</name>
    <dbReference type="NCBI Taxonomy" id="878477"/>
    <lineage>
        <taxon>Eukaryota</taxon>
        <taxon>Sar</taxon>
        <taxon>Alveolata</taxon>
        <taxon>Dinophyceae</taxon>
        <taxon>Suessiales</taxon>
        <taxon>Symbiodiniaceae</taxon>
        <taxon>Symbiodinium</taxon>
    </lineage>
</organism>
<keyword evidence="4" id="KW-1185">Reference proteome</keyword>
<evidence type="ECO:0000313" key="4">
    <source>
        <dbReference type="Proteomes" id="UP000604046"/>
    </source>
</evidence>
<dbReference type="OrthoDB" id="446283at2759"/>
<dbReference type="AlphaFoldDB" id="A0A812T1I9"/>
<evidence type="ECO:0000256" key="2">
    <source>
        <dbReference type="SAM" id="MobiDB-lite"/>
    </source>
</evidence>